<accession>A0ABR5I6V8</accession>
<evidence type="ECO:0000313" key="1">
    <source>
        <dbReference type="EMBL" id="KNA89415.1"/>
    </source>
</evidence>
<name>A0ABR5I6V8_9ACTN</name>
<organism evidence="1 2">
    <name type="scientific">Gordonia jacobaea</name>
    <dbReference type="NCBI Taxonomy" id="122202"/>
    <lineage>
        <taxon>Bacteria</taxon>
        <taxon>Bacillati</taxon>
        <taxon>Actinomycetota</taxon>
        <taxon>Actinomycetes</taxon>
        <taxon>Mycobacteriales</taxon>
        <taxon>Gordoniaceae</taxon>
        <taxon>Gordonia</taxon>
    </lineage>
</organism>
<dbReference type="EMBL" id="LDTZ01000025">
    <property type="protein sequence ID" value="KNA89415.1"/>
    <property type="molecule type" value="Genomic_DNA"/>
</dbReference>
<protein>
    <submittedName>
        <fullName evidence="1">Uncharacterized protein</fullName>
    </submittedName>
</protein>
<gene>
    <name evidence="1" type="ORF">ABW18_20640</name>
</gene>
<keyword evidence="2" id="KW-1185">Reference proteome</keyword>
<dbReference type="Proteomes" id="UP000037247">
    <property type="component" value="Unassembled WGS sequence"/>
</dbReference>
<comment type="caution">
    <text evidence="1">The sequence shown here is derived from an EMBL/GenBank/DDBJ whole genome shotgun (WGS) entry which is preliminary data.</text>
</comment>
<evidence type="ECO:0000313" key="2">
    <source>
        <dbReference type="Proteomes" id="UP000037247"/>
    </source>
</evidence>
<proteinExistence type="predicted"/>
<reference evidence="1 2" key="1">
    <citation type="submission" date="2015-05" db="EMBL/GenBank/DDBJ databases">
        <title>Draft genome sequence of the bacterium Gordonia jacobaea a new member of the Gordonia genus.</title>
        <authorList>
            <person name="Jimenez-Galisteo G."/>
            <person name="Dominguez A."/>
            <person name="Munoz E."/>
            <person name="Vinas M."/>
        </authorList>
    </citation>
    <scope>NUCLEOTIDE SEQUENCE [LARGE SCALE GENOMIC DNA]</scope>
    <source>
        <strain evidence="2">mv1</strain>
    </source>
</reference>
<sequence length="234" mass="25955">MAATDNISAIAPLLPHISNSTSLHSNAVMNLCRTAMESAARTIWLLSPKDRETRRQRTTSLAGKEWHEQTIYFAHAANLHKGRISPEAETQRAEHAAQSMQYRDIAEASTTIGFDRPTKAIELAGGWIDDNPPAHARQEVAKFGVQQLAQATYCITSSTVHGYKWVHEHVGDDGRGLFNSLADSLAVALVMTESAIALFEAQSAGEVPSNYPRPIYPDRLERTIREWSRAYLDE</sequence>